<dbReference type="Proteomes" id="UP001232493">
    <property type="component" value="Chromosome"/>
</dbReference>
<dbReference type="EMBL" id="CP069362">
    <property type="protein sequence ID" value="WGS65701.1"/>
    <property type="molecule type" value="Genomic_DNA"/>
</dbReference>
<reference evidence="2 3" key="1">
    <citation type="submission" date="2021-02" db="EMBL/GenBank/DDBJ databases">
        <title>Characterization of Marinitoga sp. nov. str. BP5-C20A.</title>
        <authorList>
            <person name="Erauso G."/>
            <person name="Postec A."/>
        </authorList>
    </citation>
    <scope>NUCLEOTIDE SEQUENCE [LARGE SCALE GENOMIC DNA]</scope>
    <source>
        <strain evidence="2 3">BP5-C20A</strain>
    </source>
</reference>
<accession>A0ABY8PST7</accession>
<feature type="transmembrane region" description="Helical" evidence="1">
    <location>
        <begin position="144"/>
        <end position="161"/>
    </location>
</feature>
<organism evidence="2 3">
    <name type="scientific">Marinitoga aeolica</name>
    <dbReference type="NCBI Taxonomy" id="2809031"/>
    <lineage>
        <taxon>Bacteria</taxon>
        <taxon>Thermotogati</taxon>
        <taxon>Thermotogota</taxon>
        <taxon>Thermotogae</taxon>
        <taxon>Petrotogales</taxon>
        <taxon>Petrotogaceae</taxon>
        <taxon>Marinitoga</taxon>
    </lineage>
</organism>
<gene>
    <name evidence="2" type="ORF">JRV97_03880</name>
</gene>
<dbReference type="RefSeq" id="WP_281000365.1">
    <property type="nucleotide sequence ID" value="NZ_CP069362.1"/>
</dbReference>
<proteinExistence type="predicted"/>
<evidence type="ECO:0000313" key="2">
    <source>
        <dbReference type="EMBL" id="WGS65701.1"/>
    </source>
</evidence>
<sequence>MNKKNIIIYLTFIINIVFLIFKIYSNIVILNMKYSYIFLLYQIVVSITSFFMFSGKKKYLVISKEKLKKDLTNVFTLFLIIFSIIMEKIYLFKWITGNIIIPKPILNFEFTPYFIFASINLFFILIFYSIIIPKFLLEHIKKKYLAIMISSFFYTILFTNINTSINIFIVHFIYVFIKNIIYIYLIQRTNNIYYTFIIMTYL</sequence>
<feature type="transmembrane region" description="Helical" evidence="1">
    <location>
        <begin position="167"/>
        <end position="186"/>
    </location>
</feature>
<evidence type="ECO:0000313" key="3">
    <source>
        <dbReference type="Proteomes" id="UP001232493"/>
    </source>
</evidence>
<keyword evidence="1" id="KW-1133">Transmembrane helix</keyword>
<keyword evidence="3" id="KW-1185">Reference proteome</keyword>
<keyword evidence="1" id="KW-0472">Membrane</keyword>
<evidence type="ECO:0000256" key="1">
    <source>
        <dbReference type="SAM" id="Phobius"/>
    </source>
</evidence>
<feature type="transmembrane region" description="Helical" evidence="1">
    <location>
        <begin position="112"/>
        <end position="132"/>
    </location>
</feature>
<feature type="transmembrane region" description="Helical" evidence="1">
    <location>
        <begin position="74"/>
        <end position="92"/>
    </location>
</feature>
<keyword evidence="1" id="KW-0812">Transmembrane</keyword>
<feature type="transmembrane region" description="Helical" evidence="1">
    <location>
        <begin position="7"/>
        <end position="28"/>
    </location>
</feature>
<protein>
    <submittedName>
        <fullName evidence="2">Uncharacterized protein</fullName>
    </submittedName>
</protein>
<feature type="transmembrane region" description="Helical" evidence="1">
    <location>
        <begin position="34"/>
        <end position="53"/>
    </location>
</feature>
<name>A0ABY8PST7_9BACT</name>